<dbReference type="EMBL" id="AAVL02000026">
    <property type="protein sequence ID" value="EDM52229.1"/>
    <property type="molecule type" value="Genomic_DNA"/>
</dbReference>
<sequence>MANVIIKSDERKANTAAVLQAYGVRGNATASQREAAEHIAVRSQEAYRELRRMGGNR</sequence>
<evidence type="ECO:0000313" key="1">
    <source>
        <dbReference type="EMBL" id="EDM52229.1"/>
    </source>
</evidence>
<accession>A5Z419</accession>
<name>A5Z419_9FIRM</name>
<reference evidence="1 2" key="2">
    <citation type="submission" date="2007-04" db="EMBL/GenBank/DDBJ databases">
        <title>Draft genome sequence of Eubacterium ventriosum (ATCC 27560).</title>
        <authorList>
            <person name="Sudarsanam P."/>
            <person name="Ley R."/>
            <person name="Guruge J."/>
            <person name="Turnbaugh P.J."/>
            <person name="Mahowald M."/>
            <person name="Liep D."/>
            <person name="Gordon J."/>
        </authorList>
    </citation>
    <scope>NUCLEOTIDE SEQUENCE [LARGE SCALE GENOMIC DNA]</scope>
    <source>
        <strain evidence="1 2">ATCC 27560</strain>
    </source>
</reference>
<dbReference type="HOGENOM" id="CLU_212001_0_0_9"/>
<reference evidence="1 2" key="1">
    <citation type="submission" date="2007-03" db="EMBL/GenBank/DDBJ databases">
        <authorList>
            <person name="Fulton L."/>
            <person name="Clifton S."/>
            <person name="Fulton B."/>
            <person name="Xu J."/>
            <person name="Minx P."/>
            <person name="Pepin K.H."/>
            <person name="Johnson M."/>
            <person name="Thiruvilangam P."/>
            <person name="Bhonagiri V."/>
            <person name="Nash W.E."/>
            <person name="Mardis E.R."/>
            <person name="Wilson R.K."/>
        </authorList>
    </citation>
    <scope>NUCLEOTIDE SEQUENCE [LARGE SCALE GENOMIC DNA]</scope>
    <source>
        <strain evidence="1 2">ATCC 27560</strain>
    </source>
</reference>
<dbReference type="STRING" id="411463.EUBVEN_00425"/>
<comment type="caution">
    <text evidence="1">The sequence shown here is derived from an EMBL/GenBank/DDBJ whole genome shotgun (WGS) entry which is preliminary data.</text>
</comment>
<dbReference type="RefSeq" id="WP_005359629.1">
    <property type="nucleotide sequence ID" value="NZ_DS264268.1"/>
</dbReference>
<dbReference type="AlphaFoldDB" id="A5Z419"/>
<gene>
    <name evidence="1" type="ORF">EUBVEN_00425</name>
</gene>
<evidence type="ECO:0000313" key="2">
    <source>
        <dbReference type="Proteomes" id="UP000006000"/>
    </source>
</evidence>
<organism evidence="1 2">
    <name type="scientific">Eubacterium ventriosum ATCC 27560</name>
    <dbReference type="NCBI Taxonomy" id="411463"/>
    <lineage>
        <taxon>Bacteria</taxon>
        <taxon>Bacillati</taxon>
        <taxon>Bacillota</taxon>
        <taxon>Clostridia</taxon>
        <taxon>Eubacteriales</taxon>
        <taxon>Eubacteriaceae</taxon>
        <taxon>Eubacterium</taxon>
    </lineage>
</organism>
<protein>
    <submittedName>
        <fullName evidence="1">Uncharacterized protein</fullName>
    </submittedName>
</protein>
<proteinExistence type="predicted"/>
<dbReference type="Proteomes" id="UP000006000">
    <property type="component" value="Unassembled WGS sequence"/>
</dbReference>